<keyword evidence="2" id="KW-0732">Signal</keyword>
<proteinExistence type="predicted"/>
<evidence type="ECO:0000256" key="1">
    <source>
        <dbReference type="SAM" id="MobiDB-lite"/>
    </source>
</evidence>
<keyword evidence="4" id="KW-1185">Reference proteome</keyword>
<evidence type="ECO:0000313" key="4">
    <source>
        <dbReference type="Proteomes" id="UP000223968"/>
    </source>
</evidence>
<organism evidence="3 4">
    <name type="scientific">Helicocarpus griseus UAMH5409</name>
    <dbReference type="NCBI Taxonomy" id="1447875"/>
    <lineage>
        <taxon>Eukaryota</taxon>
        <taxon>Fungi</taxon>
        <taxon>Dikarya</taxon>
        <taxon>Ascomycota</taxon>
        <taxon>Pezizomycotina</taxon>
        <taxon>Eurotiomycetes</taxon>
        <taxon>Eurotiomycetidae</taxon>
        <taxon>Onygenales</taxon>
        <taxon>Ajellomycetaceae</taxon>
        <taxon>Helicocarpus</taxon>
    </lineage>
</organism>
<name>A0A2B7X6M1_9EURO</name>
<comment type="caution">
    <text evidence="3">The sequence shown here is derived from an EMBL/GenBank/DDBJ whole genome shotgun (WGS) entry which is preliminary data.</text>
</comment>
<feature type="signal peptide" evidence="2">
    <location>
        <begin position="1"/>
        <end position="22"/>
    </location>
</feature>
<dbReference type="AlphaFoldDB" id="A0A2B7X6M1"/>
<protein>
    <submittedName>
        <fullName evidence="3">Uncharacterized protein</fullName>
    </submittedName>
</protein>
<evidence type="ECO:0000256" key="2">
    <source>
        <dbReference type="SAM" id="SignalP"/>
    </source>
</evidence>
<feature type="chain" id="PRO_5013242353" evidence="2">
    <location>
        <begin position="23"/>
        <end position="98"/>
    </location>
</feature>
<reference evidence="3 4" key="1">
    <citation type="submission" date="2017-10" db="EMBL/GenBank/DDBJ databases">
        <title>Comparative genomics in systemic dimorphic fungi from Ajellomycetaceae.</title>
        <authorList>
            <person name="Munoz J.F."/>
            <person name="Mcewen J.G."/>
            <person name="Clay O.K."/>
            <person name="Cuomo C.A."/>
        </authorList>
    </citation>
    <scope>NUCLEOTIDE SEQUENCE [LARGE SCALE GENOMIC DNA]</scope>
    <source>
        <strain evidence="3 4">UAMH5409</strain>
    </source>
</reference>
<evidence type="ECO:0000313" key="3">
    <source>
        <dbReference type="EMBL" id="PGH04549.1"/>
    </source>
</evidence>
<feature type="region of interest" description="Disordered" evidence="1">
    <location>
        <begin position="68"/>
        <end position="98"/>
    </location>
</feature>
<feature type="compositionally biased region" description="Polar residues" evidence="1">
    <location>
        <begin position="75"/>
        <end position="98"/>
    </location>
</feature>
<gene>
    <name evidence="3" type="ORF">AJ79_07075</name>
</gene>
<accession>A0A2B7X6M1</accession>
<sequence>MRFTGASLLLLNLALAPLVTVAQTDQKSIDQLCDRISNLATSQFPASMNIAKAAVDNDPEKWQAKLKEECKKQAQESFKQPGNVRQQSRDIGSAGTES</sequence>
<dbReference type="EMBL" id="PDNB01000135">
    <property type="protein sequence ID" value="PGH04549.1"/>
    <property type="molecule type" value="Genomic_DNA"/>
</dbReference>
<dbReference type="Proteomes" id="UP000223968">
    <property type="component" value="Unassembled WGS sequence"/>
</dbReference>